<dbReference type="EMBL" id="UINC01016517">
    <property type="protein sequence ID" value="SVA68711.1"/>
    <property type="molecule type" value="Genomic_DNA"/>
</dbReference>
<dbReference type="Gene3D" id="3.40.50.300">
    <property type="entry name" value="P-loop containing nucleotide triphosphate hydrolases"/>
    <property type="match status" value="1"/>
</dbReference>
<name>A0A381XWB6_9ZZZZ</name>
<accession>A0A381XWB6</accession>
<proteinExistence type="predicted"/>
<dbReference type="Pfam" id="PF17784">
    <property type="entry name" value="Sulfotransfer_4"/>
    <property type="match status" value="1"/>
</dbReference>
<dbReference type="InterPro" id="IPR027417">
    <property type="entry name" value="P-loop_NTPase"/>
</dbReference>
<keyword evidence="1" id="KW-1133">Transmembrane helix</keyword>
<feature type="transmembrane region" description="Helical" evidence="1">
    <location>
        <begin position="118"/>
        <end position="139"/>
    </location>
</feature>
<keyword evidence="1" id="KW-0812">Transmembrane</keyword>
<evidence type="ECO:0000256" key="1">
    <source>
        <dbReference type="SAM" id="Phobius"/>
    </source>
</evidence>
<dbReference type="SUPFAM" id="SSF52540">
    <property type="entry name" value="P-loop containing nucleoside triphosphate hydrolases"/>
    <property type="match status" value="1"/>
</dbReference>
<feature type="transmembrane region" description="Helical" evidence="1">
    <location>
        <begin position="212"/>
        <end position="231"/>
    </location>
</feature>
<reference evidence="2" key="1">
    <citation type="submission" date="2018-05" db="EMBL/GenBank/DDBJ databases">
        <authorList>
            <person name="Lanie J.A."/>
            <person name="Ng W.-L."/>
            <person name="Kazmierczak K.M."/>
            <person name="Andrzejewski T.M."/>
            <person name="Davidsen T.M."/>
            <person name="Wayne K.J."/>
            <person name="Tettelin H."/>
            <person name="Glass J.I."/>
            <person name="Rusch D."/>
            <person name="Podicherti R."/>
            <person name="Tsui H.-C.T."/>
            <person name="Winkler M.E."/>
        </authorList>
    </citation>
    <scope>NUCLEOTIDE SEQUENCE</scope>
</reference>
<organism evidence="2">
    <name type="scientific">marine metagenome</name>
    <dbReference type="NCBI Taxonomy" id="408172"/>
    <lineage>
        <taxon>unclassified sequences</taxon>
        <taxon>metagenomes</taxon>
        <taxon>ecological metagenomes</taxon>
    </lineage>
</organism>
<sequence length="232" mass="27170">MKVFGTGFGRTGTMSLKIALEKLGMGPCYHMREVILHPSHIKMWYDISLGEHSNWNRLFNGFNSAVDFPVSLFYKQLVNKFPDAKFILTLRDFDKWYISTANTIYKVPNILPKWFQQMVYPIRLFIAMQVNLIWVGLFNNKFSDKESAKIVYYKHIEDVKKIIPDDKLLIYHINKGWAPLCKFLNVPVPEIPFPKVNDTAEMLRKFAIIKSLPYVFILFIVIILVIIFRSVL</sequence>
<keyword evidence="1" id="KW-0472">Membrane</keyword>
<evidence type="ECO:0008006" key="3">
    <source>
        <dbReference type="Google" id="ProtNLM"/>
    </source>
</evidence>
<dbReference type="AlphaFoldDB" id="A0A381XWB6"/>
<gene>
    <name evidence="2" type="ORF">METZ01_LOCUS121565</name>
</gene>
<dbReference type="PANTHER" id="PTHR36978">
    <property type="entry name" value="P-LOOP CONTAINING NUCLEOTIDE TRIPHOSPHATE HYDROLASE"/>
    <property type="match status" value="1"/>
</dbReference>
<protein>
    <recommendedName>
        <fullName evidence="3">Sulfotransferase domain-containing protein</fullName>
    </recommendedName>
</protein>
<dbReference type="PANTHER" id="PTHR36978:SF4">
    <property type="entry name" value="P-LOOP CONTAINING NUCLEOSIDE TRIPHOSPHATE HYDROLASE PROTEIN"/>
    <property type="match status" value="1"/>
</dbReference>
<dbReference type="InterPro" id="IPR040632">
    <property type="entry name" value="Sulfotransfer_4"/>
</dbReference>
<evidence type="ECO:0000313" key="2">
    <source>
        <dbReference type="EMBL" id="SVA68711.1"/>
    </source>
</evidence>